<comment type="caution">
    <text evidence="1">The sequence shown here is derived from an EMBL/GenBank/DDBJ whole genome shotgun (WGS) entry which is preliminary data.</text>
</comment>
<dbReference type="EMBL" id="BAAATE010000003">
    <property type="protein sequence ID" value="GAA2650551.1"/>
    <property type="molecule type" value="Genomic_DNA"/>
</dbReference>
<dbReference type="Proteomes" id="UP001501666">
    <property type="component" value="Unassembled WGS sequence"/>
</dbReference>
<gene>
    <name evidence="1" type="ORF">GCM10010412_016460</name>
</gene>
<dbReference type="Gene3D" id="3.40.50.720">
    <property type="entry name" value="NAD(P)-binding Rossmann-like Domain"/>
    <property type="match status" value="1"/>
</dbReference>
<reference evidence="2" key="1">
    <citation type="journal article" date="2019" name="Int. J. Syst. Evol. Microbiol.">
        <title>The Global Catalogue of Microorganisms (GCM) 10K type strain sequencing project: providing services to taxonomists for standard genome sequencing and annotation.</title>
        <authorList>
            <consortium name="The Broad Institute Genomics Platform"/>
            <consortium name="The Broad Institute Genome Sequencing Center for Infectious Disease"/>
            <person name="Wu L."/>
            <person name="Ma J."/>
        </authorList>
    </citation>
    <scope>NUCLEOTIDE SEQUENCE [LARGE SCALE GENOMIC DNA]</scope>
    <source>
        <strain evidence="2">JCM 6835</strain>
    </source>
</reference>
<name>A0ABP6DSL0_9ACTN</name>
<proteinExistence type="predicted"/>
<keyword evidence="2" id="KW-1185">Reference proteome</keyword>
<accession>A0ABP6DSL0</accession>
<evidence type="ECO:0000313" key="2">
    <source>
        <dbReference type="Proteomes" id="UP001501666"/>
    </source>
</evidence>
<sequence length="74" mass="8018">MPTIRGASERPAAVTLLDRGWPPEIADDVLRAQAEATTGPARVTATVEQVTGVAARTFRSWVAEHEHAFRAPRP</sequence>
<dbReference type="RefSeq" id="WP_346144665.1">
    <property type="nucleotide sequence ID" value="NZ_BAAATE010000003.1"/>
</dbReference>
<evidence type="ECO:0000313" key="1">
    <source>
        <dbReference type="EMBL" id="GAA2650551.1"/>
    </source>
</evidence>
<protein>
    <submittedName>
        <fullName evidence="1">Uncharacterized protein</fullName>
    </submittedName>
</protein>
<organism evidence="1 2">
    <name type="scientific">Nonomuraea recticatena</name>
    <dbReference type="NCBI Taxonomy" id="46178"/>
    <lineage>
        <taxon>Bacteria</taxon>
        <taxon>Bacillati</taxon>
        <taxon>Actinomycetota</taxon>
        <taxon>Actinomycetes</taxon>
        <taxon>Streptosporangiales</taxon>
        <taxon>Streptosporangiaceae</taxon>
        <taxon>Nonomuraea</taxon>
    </lineage>
</organism>